<organism evidence="1 2">
    <name type="scientific">Steinernema glaseri</name>
    <dbReference type="NCBI Taxonomy" id="37863"/>
    <lineage>
        <taxon>Eukaryota</taxon>
        <taxon>Metazoa</taxon>
        <taxon>Ecdysozoa</taxon>
        <taxon>Nematoda</taxon>
        <taxon>Chromadorea</taxon>
        <taxon>Rhabditida</taxon>
        <taxon>Tylenchina</taxon>
        <taxon>Panagrolaimomorpha</taxon>
        <taxon>Strongyloidoidea</taxon>
        <taxon>Steinernematidae</taxon>
        <taxon>Steinernema</taxon>
    </lineage>
</organism>
<evidence type="ECO:0000313" key="1">
    <source>
        <dbReference type="Proteomes" id="UP000095287"/>
    </source>
</evidence>
<evidence type="ECO:0000313" key="2">
    <source>
        <dbReference type="WBParaSite" id="L893_g29098.t1"/>
    </source>
</evidence>
<dbReference type="WBParaSite" id="L893_g29098.t1">
    <property type="protein sequence ID" value="L893_g29098.t1"/>
    <property type="gene ID" value="L893_g29098"/>
</dbReference>
<accession>A0A1I7ZRI5</accession>
<name>A0A1I7ZRI5_9BILA</name>
<protein>
    <submittedName>
        <fullName evidence="2">Peptidase_M13_N domain-containing protein</fullName>
    </submittedName>
</protein>
<sequence>MDFLPLCFVKSVLRNFEAKLLNNLKPLSGLWGEVGETYAKKCGSLYLAHSPYYEEDQRIYYDIHGFYHMEITTLSREVVREMSKSITSIEFDMIYHTGREAIINEWDSIDPNDDELIQLLTNLDAPTKKLLLKHPVEFMTKEQLSWYTAKIPKYYRFLRSFTSVSLHPAIPLFEALLKDMISTTKLQKVYAIGPASQTIPNSTWVNYFFSASCMKLGIYSKDVDLVLSLIGQWKQTDPRSLVRKNFEMSRIVPDDIINVGLKQIPLEPNYLEILEKVERGITKHDPYIKTAYRIDHPVDSNRGIYAVFFQWGGLCMLLMD</sequence>
<dbReference type="Proteomes" id="UP000095287">
    <property type="component" value="Unplaced"/>
</dbReference>
<reference evidence="2" key="1">
    <citation type="submission" date="2016-11" db="UniProtKB">
        <authorList>
            <consortium name="WormBaseParasite"/>
        </authorList>
    </citation>
    <scope>IDENTIFICATION</scope>
</reference>
<dbReference type="AlphaFoldDB" id="A0A1I7ZRI5"/>
<keyword evidence="1" id="KW-1185">Reference proteome</keyword>
<proteinExistence type="predicted"/>